<dbReference type="Proteomes" id="UP001206206">
    <property type="component" value="Unassembled WGS sequence"/>
</dbReference>
<keyword evidence="3" id="KW-1185">Reference proteome</keyword>
<dbReference type="RefSeq" id="WP_255925431.1">
    <property type="nucleotide sequence ID" value="NZ_JANFNH010000003.1"/>
</dbReference>
<name>A0ABT1P7T8_9ACTN</name>
<evidence type="ECO:0000313" key="2">
    <source>
        <dbReference type="EMBL" id="MCQ4041442.1"/>
    </source>
</evidence>
<evidence type="ECO:0000256" key="1">
    <source>
        <dbReference type="SAM" id="MobiDB-lite"/>
    </source>
</evidence>
<evidence type="ECO:0000313" key="3">
    <source>
        <dbReference type="Proteomes" id="UP001206206"/>
    </source>
</evidence>
<proteinExistence type="predicted"/>
<reference evidence="2 3" key="1">
    <citation type="submission" date="2022-06" db="EMBL/GenBank/DDBJ databases">
        <title>Draft genome sequence of type strain Streptomyces rubrisoli DSM 42083.</title>
        <authorList>
            <person name="Duangmal K."/>
            <person name="Klaysubun C."/>
        </authorList>
    </citation>
    <scope>NUCLEOTIDE SEQUENCE [LARGE SCALE GENOMIC DNA]</scope>
    <source>
        <strain evidence="2 3">DSM 42083</strain>
    </source>
</reference>
<feature type="region of interest" description="Disordered" evidence="1">
    <location>
        <begin position="66"/>
        <end position="86"/>
    </location>
</feature>
<dbReference type="EMBL" id="JANFNH010000003">
    <property type="protein sequence ID" value="MCQ4041442.1"/>
    <property type="molecule type" value="Genomic_DNA"/>
</dbReference>
<gene>
    <name evidence="2" type="ORF">NON19_05230</name>
</gene>
<sequence>MRDEEIVAAARAIRAELPELWVGDGAARAAEVDALLRCAANGQRVGDRILALLTSDSATRRELRRRLPREEDTYRQAPPLGSYSALAGHGDPSKGVVYRCSVCDYSYPLFEVGEPVPEGCPDGHGPLVRVV</sequence>
<comment type="caution">
    <text evidence="2">The sequence shown here is derived from an EMBL/GenBank/DDBJ whole genome shotgun (WGS) entry which is preliminary data.</text>
</comment>
<organism evidence="2 3">
    <name type="scientific">Streptantibioticus rubrisoli</name>
    <dbReference type="NCBI Taxonomy" id="1387313"/>
    <lineage>
        <taxon>Bacteria</taxon>
        <taxon>Bacillati</taxon>
        <taxon>Actinomycetota</taxon>
        <taxon>Actinomycetes</taxon>
        <taxon>Kitasatosporales</taxon>
        <taxon>Streptomycetaceae</taxon>
        <taxon>Streptantibioticus</taxon>
    </lineage>
</organism>
<protein>
    <submittedName>
        <fullName evidence="2">Uncharacterized protein</fullName>
    </submittedName>
</protein>
<accession>A0ABT1P7T8</accession>